<keyword evidence="1" id="KW-0812">Transmembrane</keyword>
<reference evidence="2 3" key="1">
    <citation type="submission" date="2021-06" db="EMBL/GenBank/DDBJ databases">
        <authorList>
            <person name="Palmer J.M."/>
        </authorList>
    </citation>
    <scope>NUCLEOTIDE SEQUENCE [LARGE SCALE GENOMIC DNA]</scope>
    <source>
        <strain evidence="2 3">GA_2019</strain>
        <tissue evidence="2">Muscle</tissue>
    </source>
</reference>
<comment type="caution">
    <text evidence="2">The sequence shown here is derived from an EMBL/GenBank/DDBJ whole genome shotgun (WGS) entry which is preliminary data.</text>
</comment>
<protein>
    <submittedName>
        <fullName evidence="2">Multidrug resistance-associated protein 5</fullName>
    </submittedName>
</protein>
<evidence type="ECO:0000313" key="3">
    <source>
        <dbReference type="Proteomes" id="UP001476798"/>
    </source>
</evidence>
<keyword evidence="1" id="KW-0472">Membrane</keyword>
<accession>A0ABV0NAE8</accession>
<proteinExistence type="predicted"/>
<name>A0ABV0NAE8_9TELE</name>
<dbReference type="EMBL" id="JAHRIO010030889">
    <property type="protein sequence ID" value="MEQ2168349.1"/>
    <property type="molecule type" value="Genomic_DNA"/>
</dbReference>
<evidence type="ECO:0000256" key="1">
    <source>
        <dbReference type="SAM" id="Phobius"/>
    </source>
</evidence>
<feature type="non-terminal residue" evidence="2">
    <location>
        <position position="1"/>
    </location>
</feature>
<keyword evidence="3" id="KW-1185">Reference proteome</keyword>
<feature type="transmembrane region" description="Helical" evidence="1">
    <location>
        <begin position="12"/>
        <end position="38"/>
    </location>
</feature>
<sequence>LINICSSDGQRLYEAVSVGCLLAGGPLVGILGLAYTAYFLGPTALLGSAIFIFFYPAMVRLLLGALKLFV</sequence>
<keyword evidence="1" id="KW-1133">Transmembrane helix</keyword>
<organism evidence="2 3">
    <name type="scientific">Goodea atripinnis</name>
    <dbReference type="NCBI Taxonomy" id="208336"/>
    <lineage>
        <taxon>Eukaryota</taxon>
        <taxon>Metazoa</taxon>
        <taxon>Chordata</taxon>
        <taxon>Craniata</taxon>
        <taxon>Vertebrata</taxon>
        <taxon>Euteleostomi</taxon>
        <taxon>Actinopterygii</taxon>
        <taxon>Neopterygii</taxon>
        <taxon>Teleostei</taxon>
        <taxon>Neoteleostei</taxon>
        <taxon>Acanthomorphata</taxon>
        <taxon>Ovalentaria</taxon>
        <taxon>Atherinomorphae</taxon>
        <taxon>Cyprinodontiformes</taxon>
        <taxon>Goodeidae</taxon>
        <taxon>Goodea</taxon>
    </lineage>
</organism>
<dbReference type="Proteomes" id="UP001476798">
    <property type="component" value="Unassembled WGS sequence"/>
</dbReference>
<evidence type="ECO:0000313" key="2">
    <source>
        <dbReference type="EMBL" id="MEQ2168349.1"/>
    </source>
</evidence>
<feature type="transmembrane region" description="Helical" evidence="1">
    <location>
        <begin position="44"/>
        <end position="63"/>
    </location>
</feature>
<gene>
    <name evidence="2" type="primary">ABCC5_1</name>
    <name evidence="2" type="ORF">GOODEAATRI_013438</name>
</gene>